<organism evidence="1 2">
    <name type="scientific">Perspicuibacillus lycopersici</name>
    <dbReference type="NCBI Taxonomy" id="1325689"/>
    <lineage>
        <taxon>Bacteria</taxon>
        <taxon>Bacillati</taxon>
        <taxon>Bacillota</taxon>
        <taxon>Bacilli</taxon>
        <taxon>Bacillales</taxon>
        <taxon>Bacillaceae</taxon>
        <taxon>Perspicuibacillus</taxon>
    </lineage>
</organism>
<dbReference type="InterPro" id="IPR046237">
    <property type="entry name" value="DUF6270"/>
</dbReference>
<reference evidence="1" key="1">
    <citation type="submission" date="2022-10" db="EMBL/GenBank/DDBJ databases">
        <title>Description of Fervidibacillus gen. nov. in the family Fervidibacillaceae fam. nov. with two species, Fervidibacillus albus sp. nov., and Fervidibacillus halotolerans sp. nov., isolated from tidal flat sediments.</title>
        <authorList>
            <person name="Kwon K.K."/>
            <person name="Yang S.-H."/>
        </authorList>
    </citation>
    <scope>NUCLEOTIDE SEQUENCE</scope>
    <source>
        <strain evidence="1">JCM 19140</strain>
    </source>
</reference>
<dbReference type="Pfam" id="PF19786">
    <property type="entry name" value="DUF6270"/>
    <property type="match status" value="1"/>
</dbReference>
<sequence>MSDIKLAVIGSCVSRDSFNSKFIKDYKQFYQCVLTQNHVSMISLMADPIPFLPKSMSGDLTDFNKQILLTDLTKSVWDSMRVMNPDYLILDFYADVYFGVIKVGDSFLTDKTWLYKRTPFFNQFEWTETIKIETKYDEYMKLWKKAIDAFMVRMKKEFPQIKIIVNKVHFTDFYKPADGGELKRISESGKYKNVDVDQINSWLDGFYQYFEENYASDVFFIHYDKEYVSDENHTWEYFYVHYTPDFYQDFTTKLVSIIMKDLYKTKKMLTADIVQEPVANYNLLRNSSFNEGKAYWTFWQDDFEILKPENDLPNAAIVSINKSGLKEKAYRQLWSNPVEINTNGSQEFTLSFDIKVEDVEKVDADRFIFSLRTYNKIDHVLQKECVWHENIKLDAIKKIQNGAWVRYTHVFKPKTGKFLKVGPYLMQNGHVSWRNIQLVKGKEQDEKQRVSKKANDLGGFMKKLLKSK</sequence>
<comment type="caution">
    <text evidence="1">The sequence shown here is derived from an EMBL/GenBank/DDBJ whole genome shotgun (WGS) entry which is preliminary data.</text>
</comment>
<keyword evidence="2" id="KW-1185">Reference proteome</keyword>
<accession>A0AAE3ITP8</accession>
<evidence type="ECO:0000313" key="2">
    <source>
        <dbReference type="Proteomes" id="UP001209318"/>
    </source>
</evidence>
<evidence type="ECO:0000313" key="1">
    <source>
        <dbReference type="EMBL" id="MCU9613264.1"/>
    </source>
</evidence>
<dbReference type="RefSeq" id="WP_263072473.1">
    <property type="nucleotide sequence ID" value="NZ_JAOUSF010000002.1"/>
</dbReference>
<dbReference type="AlphaFoldDB" id="A0AAE3ITP8"/>
<gene>
    <name evidence="1" type="ORF">OEV98_06820</name>
</gene>
<name>A0AAE3ITP8_9BACI</name>
<dbReference type="Gene3D" id="2.60.120.260">
    <property type="entry name" value="Galactose-binding domain-like"/>
    <property type="match status" value="1"/>
</dbReference>
<protein>
    <submittedName>
        <fullName evidence="1">DUF6270 domain-containing protein</fullName>
    </submittedName>
</protein>
<proteinExistence type="predicted"/>
<dbReference type="Proteomes" id="UP001209318">
    <property type="component" value="Unassembled WGS sequence"/>
</dbReference>
<dbReference type="EMBL" id="JAOUSF010000002">
    <property type="protein sequence ID" value="MCU9613264.1"/>
    <property type="molecule type" value="Genomic_DNA"/>
</dbReference>